<reference evidence="4 5" key="1">
    <citation type="journal article" date="2021" name="Int. J. Syst. Evol. Microbiol.">
        <title>Clostridium zeae sp. nov., isolated from corn silage.</title>
        <authorList>
            <person name="Kobayashi H."/>
            <person name="Tanizawa Y."/>
            <person name="Yagura M."/>
            <person name="Sakamoto M."/>
            <person name="Ohkuma M."/>
            <person name="Tohno M."/>
        </authorList>
    </citation>
    <scope>NUCLEOTIDE SEQUENCE [LARGE SCALE GENOMIC DNA]</scope>
    <source>
        <strain evidence="4 5">CSC2</strain>
    </source>
</reference>
<evidence type="ECO:0000313" key="4">
    <source>
        <dbReference type="EMBL" id="GFZ32247.1"/>
    </source>
</evidence>
<feature type="signal peptide" evidence="2">
    <location>
        <begin position="1"/>
        <end position="31"/>
    </location>
</feature>
<dbReference type="Gene3D" id="2.60.120.260">
    <property type="entry name" value="Galactose-binding domain-like"/>
    <property type="match status" value="2"/>
</dbReference>
<dbReference type="InterPro" id="IPR033801">
    <property type="entry name" value="CBM6-CBM35-CBM36-like_1"/>
</dbReference>
<name>A0ABQ1EBT9_9CLOT</name>
<dbReference type="InterPro" id="IPR013783">
    <property type="entry name" value="Ig-like_fold"/>
</dbReference>
<keyword evidence="2" id="KW-0732">Signal</keyword>
<dbReference type="Pfam" id="PF22815">
    <property type="entry name" value="CatAgl_D1"/>
    <property type="match status" value="1"/>
</dbReference>
<dbReference type="Pfam" id="PF22816">
    <property type="entry name" value="CatAgl_D2"/>
    <property type="match status" value="1"/>
</dbReference>
<dbReference type="Pfam" id="PF22633">
    <property type="entry name" value="F5_F8_type_C_2"/>
    <property type="match status" value="1"/>
</dbReference>
<protein>
    <recommendedName>
        <fullName evidence="3">F5/8 type C domain-containing protein</fullName>
    </recommendedName>
</protein>
<dbReference type="InterPro" id="IPR011635">
    <property type="entry name" value="CARDB"/>
</dbReference>
<dbReference type="InterPro" id="IPR055149">
    <property type="entry name" value="Agl_cat_D2"/>
</dbReference>
<accession>A0ABQ1EBT9</accession>
<dbReference type="Gene3D" id="2.160.20.10">
    <property type="entry name" value="Single-stranded right-handed beta-helix, Pectin lyase-like"/>
    <property type="match status" value="1"/>
</dbReference>
<gene>
    <name evidence="4" type="ORF">CSC2_27730</name>
</gene>
<evidence type="ECO:0000256" key="1">
    <source>
        <dbReference type="ARBA" id="ARBA00023295"/>
    </source>
</evidence>
<comment type="caution">
    <text evidence="4">The sequence shown here is derived from an EMBL/GenBank/DDBJ whole genome shotgun (WGS) entry which is preliminary data.</text>
</comment>
<evidence type="ECO:0000259" key="3">
    <source>
        <dbReference type="PROSITE" id="PS50022"/>
    </source>
</evidence>
<dbReference type="SUPFAM" id="SSF49785">
    <property type="entry name" value="Galactose-binding domain-like"/>
    <property type="match status" value="1"/>
</dbReference>
<dbReference type="Gene3D" id="2.60.40.10">
    <property type="entry name" value="Immunoglobulins"/>
    <property type="match status" value="1"/>
</dbReference>
<organism evidence="4 5">
    <name type="scientific">Clostridium zeae</name>
    <dbReference type="NCBI Taxonomy" id="2759022"/>
    <lineage>
        <taxon>Bacteria</taxon>
        <taxon>Bacillati</taxon>
        <taxon>Bacillota</taxon>
        <taxon>Clostridia</taxon>
        <taxon>Eubacteriales</taxon>
        <taxon>Clostridiaceae</taxon>
        <taxon>Clostridium</taxon>
    </lineage>
</organism>
<feature type="domain" description="F5/8 type C" evidence="3">
    <location>
        <begin position="24"/>
        <end position="171"/>
    </location>
</feature>
<dbReference type="PROSITE" id="PS50022">
    <property type="entry name" value="FA58C_3"/>
    <property type="match status" value="1"/>
</dbReference>
<keyword evidence="1" id="KW-0326">Glycosidase</keyword>
<evidence type="ECO:0000313" key="5">
    <source>
        <dbReference type="Proteomes" id="UP000663802"/>
    </source>
</evidence>
<dbReference type="InterPro" id="IPR000421">
    <property type="entry name" value="FA58C"/>
</dbReference>
<dbReference type="InterPro" id="IPR011050">
    <property type="entry name" value="Pectin_lyase_fold/virulence"/>
</dbReference>
<feature type="chain" id="PRO_5045708314" description="F5/8 type C domain-containing protein" evidence="2">
    <location>
        <begin position="32"/>
        <end position="850"/>
    </location>
</feature>
<dbReference type="InterPro" id="IPR008979">
    <property type="entry name" value="Galactose-bd-like_sf"/>
</dbReference>
<keyword evidence="1" id="KW-0378">Hydrolase</keyword>
<evidence type="ECO:0000256" key="2">
    <source>
        <dbReference type="SAM" id="SignalP"/>
    </source>
</evidence>
<dbReference type="EMBL" id="BMBA01000002">
    <property type="protein sequence ID" value="GFZ32247.1"/>
    <property type="molecule type" value="Genomic_DNA"/>
</dbReference>
<dbReference type="Proteomes" id="UP000663802">
    <property type="component" value="Unassembled WGS sequence"/>
</dbReference>
<keyword evidence="5" id="KW-1185">Reference proteome</keyword>
<proteinExistence type="predicted"/>
<dbReference type="SMART" id="SM00231">
    <property type="entry name" value="FA58C"/>
    <property type="match status" value="1"/>
</dbReference>
<dbReference type="InterPro" id="IPR012334">
    <property type="entry name" value="Pectin_lyas_fold"/>
</dbReference>
<dbReference type="Pfam" id="PF07705">
    <property type="entry name" value="CARDB"/>
    <property type="match status" value="1"/>
</dbReference>
<dbReference type="SMART" id="SM00710">
    <property type="entry name" value="PbH1"/>
    <property type="match status" value="7"/>
</dbReference>
<sequence length="850" mass="89481">MRKDLKRVSCCFIALVMLLTQIVLHSVEVHADTGNLALGKTIVANNYTQNYIASNANDGNTGTYWEGASGSYPNALTVDLGSAQSVNKIVLKLNPSTDWGKRTQTLSVLTSTDNSSYSTAVASVVYTFDPASGNTATITFSSTTARYVRVSITVNSGATGGQVAEFEVYGAGATTGTPDLVVTNITWNPANPSTGNEVTFSAVIKNQGTAATPAGVKHGLSILVDGVQVNWCDNYTASIPAGGTATLTCNNGPNGGKISWTATNGTHTVQAYIDDVNLIAESNESNNTLNSSLTIGQVSTDRGAQIPWIEYEAENGVTNGTVVGPNRNVGDLAGEASGRKAVKLVGQGKYVEWTTTKQANSIVVRNCIPDSTTGGGTNATISLYVNGSFRQKINLTSKNSWLYGDEGQPNNNPSSGTPRRIYDEAQALTGDIPQGAKVRLQVDSGDTAAYYGIDFIDLEQVAPKTKPAGYLSIADYGAVAGSTQDCSNAIVQCMNAVAQGKGTGVWIPEGTFYQTNKIIAQSNITIQGAGMWYSKLYCPSTEQTDWGNLGFNLNGANNFKVYDLALFGEGTIRDTGGKAFCNTPGTGAEFGNIWIEHANCGFWCGSPNTASGIHIYGWRIRDTFADGINLCNSTNNSTVENCTARTTGDDSFAIWSATDMSSAPCQNNIIKHCSVQLTWRANAYAIYGGANNTIEDCTAADTLTYAGVNISSCFKPVPFSGTTTVQRVTLTRCGGAFWGGIQFGALWIYAVDSPLNGININNIDINDSTYAGLVFQSETYNYPNPAPINNATLSNIKINGSGTDGIWVKAGTKGSATLSNVSVASSAGSPLKNDATGTFTLSKGTGNSGW</sequence>
<dbReference type="RefSeq" id="WP_206870506.1">
    <property type="nucleotide sequence ID" value="NZ_BMBA01000002.1"/>
</dbReference>
<dbReference type="SUPFAM" id="SSF51126">
    <property type="entry name" value="Pectin lyase-like"/>
    <property type="match status" value="1"/>
</dbReference>
<dbReference type="InterPro" id="IPR006626">
    <property type="entry name" value="PbH1"/>
</dbReference>
<dbReference type="CDD" id="cd14490">
    <property type="entry name" value="CBM6-CBM35-CBM36_like_1"/>
    <property type="match status" value="1"/>
</dbReference>